<evidence type="ECO:0000259" key="3">
    <source>
        <dbReference type="Pfam" id="PF00060"/>
    </source>
</evidence>
<proteinExistence type="inferred from homology"/>
<keyword evidence="2" id="KW-0812">Transmembrane</keyword>
<keyword evidence="2" id="KW-1133">Transmembrane helix</keyword>
<name>A0AAE1GI14_PETCI</name>
<protein>
    <recommendedName>
        <fullName evidence="3">Ionotropic glutamate receptor C-terminal domain-containing protein</fullName>
    </recommendedName>
</protein>
<organism evidence="4 5">
    <name type="scientific">Petrolisthes cinctipes</name>
    <name type="common">Flat porcelain crab</name>
    <dbReference type="NCBI Taxonomy" id="88211"/>
    <lineage>
        <taxon>Eukaryota</taxon>
        <taxon>Metazoa</taxon>
        <taxon>Ecdysozoa</taxon>
        <taxon>Arthropoda</taxon>
        <taxon>Crustacea</taxon>
        <taxon>Multicrustacea</taxon>
        <taxon>Malacostraca</taxon>
        <taxon>Eumalacostraca</taxon>
        <taxon>Eucarida</taxon>
        <taxon>Decapoda</taxon>
        <taxon>Pleocyemata</taxon>
        <taxon>Anomura</taxon>
        <taxon>Galatheoidea</taxon>
        <taxon>Porcellanidae</taxon>
        <taxon>Petrolisthes</taxon>
    </lineage>
</organism>
<accession>A0AAE1GI14</accession>
<feature type="domain" description="Ionotropic glutamate receptor C-terminal" evidence="3">
    <location>
        <begin position="68"/>
        <end position="137"/>
    </location>
</feature>
<dbReference type="Proteomes" id="UP001286313">
    <property type="component" value="Unassembled WGS sequence"/>
</dbReference>
<dbReference type="GO" id="GO:0015276">
    <property type="term" value="F:ligand-gated monoatomic ion channel activity"/>
    <property type="evidence" value="ECO:0007669"/>
    <property type="project" value="InterPro"/>
</dbReference>
<feature type="transmembrane region" description="Helical" evidence="2">
    <location>
        <begin position="97"/>
        <end position="120"/>
    </location>
</feature>
<dbReference type="Pfam" id="PF00060">
    <property type="entry name" value="Lig_chan"/>
    <property type="match status" value="1"/>
</dbReference>
<dbReference type="AlphaFoldDB" id="A0AAE1GI14"/>
<evidence type="ECO:0000313" key="5">
    <source>
        <dbReference type="Proteomes" id="UP001286313"/>
    </source>
</evidence>
<comment type="caution">
    <text evidence="4">The sequence shown here is derived from an EMBL/GenBank/DDBJ whole genome shotgun (WGS) entry which is preliminary data.</text>
</comment>
<reference evidence="4" key="1">
    <citation type="submission" date="2023-10" db="EMBL/GenBank/DDBJ databases">
        <title>Genome assemblies of two species of porcelain crab, Petrolisthes cinctipes and Petrolisthes manimaculis (Anomura: Porcellanidae).</title>
        <authorList>
            <person name="Angst P."/>
        </authorList>
    </citation>
    <scope>NUCLEOTIDE SEQUENCE</scope>
    <source>
        <strain evidence="4">PB745_01</strain>
        <tissue evidence="4">Gill</tissue>
    </source>
</reference>
<evidence type="ECO:0000256" key="2">
    <source>
        <dbReference type="SAM" id="Phobius"/>
    </source>
</evidence>
<sequence>MWLGVSSNRVISHATGISVNTVHRTLHHYPTGRVSFTPTRALCGGCGGVVIVATFGYYFVNFRGVYLSLLMNFMIVFQSLLSQSVSQESQMWVSRGLLGLWLLATWVLRVSYTSNLMAFLTVPAFPPPLHTLEQLADAQFR</sequence>
<comment type="similarity">
    <text evidence="1">Belongs to the glutamate-gated ion channel (TC 1.A.10.1) family.</text>
</comment>
<gene>
    <name evidence="4" type="ORF">Pcinc_006091</name>
</gene>
<keyword evidence="5" id="KW-1185">Reference proteome</keyword>
<keyword evidence="2" id="KW-0472">Membrane</keyword>
<evidence type="ECO:0000313" key="4">
    <source>
        <dbReference type="EMBL" id="KAK3889938.1"/>
    </source>
</evidence>
<dbReference type="Gene3D" id="1.10.287.70">
    <property type="match status" value="1"/>
</dbReference>
<dbReference type="EMBL" id="JAWQEG010000453">
    <property type="protein sequence ID" value="KAK3889938.1"/>
    <property type="molecule type" value="Genomic_DNA"/>
</dbReference>
<feature type="transmembrane region" description="Helical" evidence="2">
    <location>
        <begin position="66"/>
        <end position="85"/>
    </location>
</feature>
<feature type="transmembrane region" description="Helical" evidence="2">
    <location>
        <begin position="41"/>
        <end position="60"/>
    </location>
</feature>
<dbReference type="GO" id="GO:0016020">
    <property type="term" value="C:membrane"/>
    <property type="evidence" value="ECO:0007669"/>
    <property type="project" value="InterPro"/>
</dbReference>
<dbReference type="InterPro" id="IPR001320">
    <property type="entry name" value="Iontro_rcpt_C"/>
</dbReference>
<evidence type="ECO:0000256" key="1">
    <source>
        <dbReference type="ARBA" id="ARBA00008685"/>
    </source>
</evidence>